<dbReference type="AlphaFoldDB" id="A0A0A9D805"/>
<organism evidence="1">
    <name type="scientific">Arundo donax</name>
    <name type="common">Giant reed</name>
    <name type="synonym">Donax arundinaceus</name>
    <dbReference type="NCBI Taxonomy" id="35708"/>
    <lineage>
        <taxon>Eukaryota</taxon>
        <taxon>Viridiplantae</taxon>
        <taxon>Streptophyta</taxon>
        <taxon>Embryophyta</taxon>
        <taxon>Tracheophyta</taxon>
        <taxon>Spermatophyta</taxon>
        <taxon>Magnoliopsida</taxon>
        <taxon>Liliopsida</taxon>
        <taxon>Poales</taxon>
        <taxon>Poaceae</taxon>
        <taxon>PACMAD clade</taxon>
        <taxon>Arundinoideae</taxon>
        <taxon>Arundineae</taxon>
        <taxon>Arundo</taxon>
    </lineage>
</organism>
<protein>
    <submittedName>
        <fullName evidence="1">Uncharacterized protein</fullName>
    </submittedName>
</protein>
<sequence length="65" mass="7641">MIHLAGMRVVTRQQQMCRITLNLKHIWSLSCTPCLWCGPLLGHCFKILRHFHPARFFISLVCCHH</sequence>
<name>A0A0A9D805_ARUDO</name>
<proteinExistence type="predicted"/>
<dbReference type="EMBL" id="GBRH01216105">
    <property type="protein sequence ID" value="JAD81790.1"/>
    <property type="molecule type" value="Transcribed_RNA"/>
</dbReference>
<accession>A0A0A9D805</accession>
<reference evidence="1" key="2">
    <citation type="journal article" date="2015" name="Data Brief">
        <title>Shoot transcriptome of the giant reed, Arundo donax.</title>
        <authorList>
            <person name="Barrero R.A."/>
            <person name="Guerrero F.D."/>
            <person name="Moolhuijzen P."/>
            <person name="Goolsby J.A."/>
            <person name="Tidwell J."/>
            <person name="Bellgard S.E."/>
            <person name="Bellgard M.I."/>
        </authorList>
    </citation>
    <scope>NUCLEOTIDE SEQUENCE</scope>
    <source>
        <tissue evidence="1">Shoot tissue taken approximately 20 cm above the soil surface</tissue>
    </source>
</reference>
<evidence type="ECO:0000313" key="1">
    <source>
        <dbReference type="EMBL" id="JAD81790.1"/>
    </source>
</evidence>
<reference evidence="1" key="1">
    <citation type="submission" date="2014-09" db="EMBL/GenBank/DDBJ databases">
        <authorList>
            <person name="Magalhaes I.L.F."/>
            <person name="Oliveira U."/>
            <person name="Santos F.R."/>
            <person name="Vidigal T.H.D.A."/>
            <person name="Brescovit A.D."/>
            <person name="Santos A.J."/>
        </authorList>
    </citation>
    <scope>NUCLEOTIDE SEQUENCE</scope>
    <source>
        <tissue evidence="1">Shoot tissue taken approximately 20 cm above the soil surface</tissue>
    </source>
</reference>